<keyword evidence="2" id="KW-0560">Oxidoreductase</keyword>
<dbReference type="Proteomes" id="UP000235114">
    <property type="component" value="Unassembled WGS sequence"/>
</dbReference>
<reference evidence="3 5" key="2">
    <citation type="submission" date="2017-12" db="EMBL/GenBank/DDBJ databases">
        <title>Comparative Functional Genomics of Dry Heat Resistant strains isolated from the Viking Spacecraft.</title>
        <authorList>
            <person name="Seuylemezian A."/>
            <person name="Cooper K."/>
            <person name="Vaishampayan P."/>
        </authorList>
    </citation>
    <scope>NUCLEOTIDE SEQUENCE [LARGE SCALE GENOMIC DNA]</scope>
    <source>
        <strain evidence="3 5">ATCC 29669</strain>
    </source>
</reference>
<gene>
    <name evidence="2" type="ORF">CU635_12000</name>
    <name evidence="3" type="ORF">CVD25_14335</name>
</gene>
<keyword evidence="5" id="KW-1185">Reference proteome</keyword>
<dbReference type="InterPro" id="IPR000326">
    <property type="entry name" value="PAP2/HPO"/>
</dbReference>
<evidence type="ECO:0000259" key="1">
    <source>
        <dbReference type="Pfam" id="PF01569"/>
    </source>
</evidence>
<protein>
    <submittedName>
        <fullName evidence="2">Chloroperoxidase</fullName>
    </submittedName>
</protein>
<organism evidence="2 4">
    <name type="scientific">Bacillus canaveralius</name>
    <dbReference type="NCBI Taxonomy" id="1403243"/>
    <lineage>
        <taxon>Bacteria</taxon>
        <taxon>Bacillati</taxon>
        <taxon>Bacillota</taxon>
        <taxon>Bacilli</taxon>
        <taxon>Bacillales</taxon>
        <taxon>Bacillaceae</taxon>
        <taxon>Bacillus</taxon>
    </lineage>
</organism>
<name>A0A2N5GLP5_9BACI</name>
<dbReference type="CDD" id="cd03398">
    <property type="entry name" value="PAP2_haloperoxidase"/>
    <property type="match status" value="1"/>
</dbReference>
<dbReference type="Pfam" id="PF01569">
    <property type="entry name" value="PAP2"/>
    <property type="match status" value="1"/>
</dbReference>
<dbReference type="AlphaFoldDB" id="A0A2N5GLP5"/>
<feature type="domain" description="Phosphatidic acid phosphatase type 2/haloperoxidase" evidence="1">
    <location>
        <begin position="65"/>
        <end position="159"/>
    </location>
</feature>
<dbReference type="PANTHER" id="PTHR34599:SF1">
    <property type="entry name" value="PHOSPHATIDIC ACID PHOSPHATASE TYPE 2_HALOPEROXIDASE DOMAIN-CONTAINING PROTEIN"/>
    <property type="match status" value="1"/>
</dbReference>
<dbReference type="GO" id="GO:0004601">
    <property type="term" value="F:peroxidase activity"/>
    <property type="evidence" value="ECO:0007669"/>
    <property type="project" value="UniProtKB-KW"/>
</dbReference>
<dbReference type="Gene3D" id="1.10.606.20">
    <property type="match status" value="1"/>
</dbReference>
<evidence type="ECO:0000313" key="4">
    <source>
        <dbReference type="Proteomes" id="UP000234951"/>
    </source>
</evidence>
<dbReference type="InterPro" id="IPR052559">
    <property type="entry name" value="V-haloperoxidase"/>
</dbReference>
<evidence type="ECO:0000313" key="5">
    <source>
        <dbReference type="Proteomes" id="UP000235114"/>
    </source>
</evidence>
<dbReference type="EMBL" id="PGVA01000026">
    <property type="protein sequence ID" value="PLR82519.1"/>
    <property type="molecule type" value="Genomic_DNA"/>
</dbReference>
<keyword evidence="2" id="KW-0575">Peroxidase</keyword>
<accession>A0A2N5GLP5</accession>
<dbReference type="PANTHER" id="PTHR34599">
    <property type="entry name" value="PEROXIDASE-RELATED"/>
    <property type="match status" value="1"/>
</dbReference>
<dbReference type="InterPro" id="IPR036938">
    <property type="entry name" value="PAP2/HPO_sf"/>
</dbReference>
<dbReference type="Proteomes" id="UP000234951">
    <property type="component" value="Unassembled WGS sequence"/>
</dbReference>
<sequence>MVHHVLDNLTERQIIIAKYWGGGPPSKQWIPIVEQLIDTYGVEAPRAARILAAFYAGLNDALVATWYVKYKWLVARPNQFDEDLATVICTPRHPSYTSGHGAVAGAAEVILSYFFPAESKRIHELAEEDALSRLYGGIHFPIDNEQGLRLGRQIGSIVVNELQKDSSARGPVDVPYREFKNAELMPPYEQACISDSDQMCDSLVMDTSC</sequence>
<dbReference type="SUPFAM" id="SSF48317">
    <property type="entry name" value="Acid phosphatase/Vanadium-dependent haloperoxidase"/>
    <property type="match status" value="1"/>
</dbReference>
<dbReference type="OrthoDB" id="7793240at2"/>
<dbReference type="EMBL" id="PGVD01000037">
    <property type="protein sequence ID" value="PLR95690.1"/>
    <property type="molecule type" value="Genomic_DNA"/>
</dbReference>
<reference evidence="2 4" key="1">
    <citation type="submission" date="2017-11" db="EMBL/GenBank/DDBJ databases">
        <title>Comparitive Functional Genomics of Dry Heat Resistant strains isolated from the Viking Spacecraft.</title>
        <authorList>
            <person name="Seuylemezian A."/>
            <person name="Cooper K."/>
            <person name="Vaishampayan P."/>
        </authorList>
    </citation>
    <scope>NUCLEOTIDE SEQUENCE [LARGE SCALE GENOMIC DNA]</scope>
    <source>
        <strain evidence="2 4">M4.6</strain>
    </source>
</reference>
<comment type="caution">
    <text evidence="2">The sequence shown here is derived from an EMBL/GenBank/DDBJ whole genome shotgun (WGS) entry which is preliminary data.</text>
</comment>
<dbReference type="RefSeq" id="WP_101577606.1">
    <property type="nucleotide sequence ID" value="NZ_PGVA01000026.1"/>
</dbReference>
<evidence type="ECO:0000313" key="3">
    <source>
        <dbReference type="EMBL" id="PLR95690.1"/>
    </source>
</evidence>
<evidence type="ECO:0000313" key="2">
    <source>
        <dbReference type="EMBL" id="PLR82519.1"/>
    </source>
</evidence>
<proteinExistence type="predicted"/>